<dbReference type="HAMAP" id="MF_01506">
    <property type="entry name" value="Tlp"/>
    <property type="match status" value="1"/>
</dbReference>
<organism evidence="2 3">
    <name type="scientific">Paenibacillus terricola</name>
    <dbReference type="NCBI Taxonomy" id="2763503"/>
    <lineage>
        <taxon>Bacteria</taxon>
        <taxon>Bacillati</taxon>
        <taxon>Bacillota</taxon>
        <taxon>Bacilli</taxon>
        <taxon>Bacillales</taxon>
        <taxon>Paenibacillaceae</taxon>
        <taxon>Paenibacillus</taxon>
    </lineage>
</organism>
<proteinExistence type="inferred from homology"/>
<feature type="compositionally biased region" description="Polar residues" evidence="1">
    <location>
        <begin position="51"/>
        <end position="61"/>
    </location>
</feature>
<feature type="region of interest" description="Disordered" evidence="1">
    <location>
        <begin position="1"/>
        <end position="76"/>
    </location>
</feature>
<accession>A0ABR8MV38</accession>
<name>A0ABR8MV38_9BACL</name>
<comment type="caution">
    <text evidence="2">The sequence shown here is derived from an EMBL/GenBank/DDBJ whole genome shotgun (WGS) entry which is preliminary data.</text>
</comment>
<dbReference type="NCBIfam" id="TIGR03090">
    <property type="entry name" value="SASP_tlp"/>
    <property type="match status" value="1"/>
</dbReference>
<dbReference type="Pfam" id="PF19824">
    <property type="entry name" value="Tlp"/>
    <property type="match status" value="1"/>
</dbReference>
<dbReference type="EMBL" id="JACXZA010000002">
    <property type="protein sequence ID" value="MBD3918936.1"/>
    <property type="molecule type" value="Genomic_DNA"/>
</dbReference>
<evidence type="ECO:0000313" key="2">
    <source>
        <dbReference type="EMBL" id="MBD3918936.1"/>
    </source>
</evidence>
<feature type="compositionally biased region" description="Basic and acidic residues" evidence="1">
    <location>
        <begin position="1"/>
        <end position="19"/>
    </location>
</feature>
<protein>
    <submittedName>
        <fullName evidence="2">Small acid-soluble spore protein Tlp</fullName>
    </submittedName>
</protein>
<sequence>MNMAPKPDDRSNNAARLRESIQNTQDNLRESEDYLDEHAEEIAPSELNALKQKNSNRQSAISGFENELEDEEPFES</sequence>
<keyword evidence="3" id="KW-1185">Reference proteome</keyword>
<gene>
    <name evidence="2" type="primary">tlp</name>
    <name evidence="2" type="ORF">H8B09_09245</name>
</gene>
<dbReference type="Proteomes" id="UP000609346">
    <property type="component" value="Unassembled WGS sequence"/>
</dbReference>
<dbReference type="InterPro" id="IPR017524">
    <property type="entry name" value="SASP_thioredoxin-like"/>
</dbReference>
<feature type="compositionally biased region" description="Acidic residues" evidence="1">
    <location>
        <begin position="66"/>
        <end position="76"/>
    </location>
</feature>
<evidence type="ECO:0000256" key="1">
    <source>
        <dbReference type="SAM" id="MobiDB-lite"/>
    </source>
</evidence>
<reference evidence="2 3" key="1">
    <citation type="submission" date="2020-09" db="EMBL/GenBank/DDBJ databases">
        <title>Paenibacillus sp. strain PR3 16S rRNA gene Genome sequencing and assembly.</title>
        <authorList>
            <person name="Kim J."/>
        </authorList>
    </citation>
    <scope>NUCLEOTIDE SEQUENCE [LARGE SCALE GENOMIC DNA]</scope>
    <source>
        <strain evidence="2 3">PR3</strain>
    </source>
</reference>
<feature type="compositionally biased region" description="Basic and acidic residues" evidence="1">
    <location>
        <begin position="27"/>
        <end position="41"/>
    </location>
</feature>
<evidence type="ECO:0000313" key="3">
    <source>
        <dbReference type="Proteomes" id="UP000609346"/>
    </source>
</evidence>